<feature type="transmembrane region" description="Helical" evidence="1">
    <location>
        <begin position="128"/>
        <end position="147"/>
    </location>
</feature>
<sequence>MDLFAWSLLAQFIVFIYFEVTTLMPLYPWNDLSKYSMKEKVIEASSNGILLIVCIGLFASKIKFLVGIAVLFYFIFLLMQLLTWWMPYLTGKHLKQFPRSLYESHFANTIKFLPPIKNHIVPDAQHNVLQLLSLIQLLLCFSFFISME</sequence>
<comment type="caution">
    <text evidence="2">The sequence shown here is derived from an EMBL/GenBank/DDBJ whole genome shotgun (WGS) entry which is preliminary data.</text>
</comment>
<protein>
    <submittedName>
        <fullName evidence="2">Uncharacterized protein</fullName>
    </submittedName>
</protein>
<evidence type="ECO:0000313" key="2">
    <source>
        <dbReference type="EMBL" id="OUM84663.1"/>
    </source>
</evidence>
<dbReference type="Proteomes" id="UP000196475">
    <property type="component" value="Unassembled WGS sequence"/>
</dbReference>
<keyword evidence="1" id="KW-1133">Transmembrane helix</keyword>
<feature type="transmembrane region" description="Helical" evidence="1">
    <location>
        <begin position="6"/>
        <end position="29"/>
    </location>
</feature>
<accession>A0A1Y3PBE3</accession>
<keyword evidence="1" id="KW-0812">Transmembrane</keyword>
<organism evidence="2 3">
    <name type="scientific">Bacillus thermozeamaize</name>
    <dbReference type="NCBI Taxonomy" id="230954"/>
    <lineage>
        <taxon>Bacteria</taxon>
        <taxon>Bacillati</taxon>
        <taxon>Bacillota</taxon>
        <taxon>Bacilli</taxon>
        <taxon>Bacillales</taxon>
        <taxon>Bacillaceae</taxon>
        <taxon>Bacillus</taxon>
    </lineage>
</organism>
<proteinExistence type="predicted"/>
<dbReference type="AlphaFoldDB" id="A0A1Y3PBE3"/>
<evidence type="ECO:0000256" key="1">
    <source>
        <dbReference type="SAM" id="Phobius"/>
    </source>
</evidence>
<name>A0A1Y3PBE3_9BACI</name>
<reference evidence="3" key="1">
    <citation type="submission" date="2016-06" db="EMBL/GenBank/DDBJ databases">
        <authorList>
            <person name="Nascimento L."/>
            <person name="Pereira R.V."/>
            <person name="Martins L.F."/>
            <person name="Quaggio R.B."/>
            <person name="Silva A.M."/>
            <person name="Setubal J.C."/>
        </authorList>
    </citation>
    <scope>NUCLEOTIDE SEQUENCE [LARGE SCALE GENOMIC DNA]</scope>
</reference>
<dbReference type="EMBL" id="LZRT01000121">
    <property type="protein sequence ID" value="OUM84663.1"/>
    <property type="molecule type" value="Genomic_DNA"/>
</dbReference>
<gene>
    <name evidence="2" type="ORF">BAA01_05865</name>
</gene>
<feature type="transmembrane region" description="Helical" evidence="1">
    <location>
        <begin position="65"/>
        <end position="86"/>
    </location>
</feature>
<feature type="transmembrane region" description="Helical" evidence="1">
    <location>
        <begin position="41"/>
        <end position="59"/>
    </location>
</feature>
<keyword evidence="1" id="KW-0472">Membrane</keyword>
<evidence type="ECO:0000313" key="3">
    <source>
        <dbReference type="Proteomes" id="UP000196475"/>
    </source>
</evidence>